<protein>
    <recommendedName>
        <fullName evidence="1">DUF5678 domain-containing protein</fullName>
    </recommendedName>
</protein>
<organism evidence="2 3">
    <name type="scientific">Candidatus Desantisbacteria bacterium CG_4_10_14_0_8_um_filter_48_22</name>
    <dbReference type="NCBI Taxonomy" id="1974543"/>
    <lineage>
        <taxon>Bacteria</taxon>
        <taxon>Candidatus Desantisiibacteriota</taxon>
    </lineage>
</organism>
<dbReference type="EMBL" id="PFMR01000263">
    <property type="protein sequence ID" value="PIZ15435.1"/>
    <property type="molecule type" value="Genomic_DNA"/>
</dbReference>
<sequence length="62" mass="7217">MDQVLIKEKKYSGKYVIIKDYGNPVVVAYGKNPEKVYREAIRKKCADPILIFVPTKNMVHIY</sequence>
<comment type="caution">
    <text evidence="2">The sequence shown here is derived from an EMBL/GenBank/DDBJ whole genome shotgun (WGS) entry which is preliminary data.</text>
</comment>
<proteinExistence type="predicted"/>
<dbReference type="Pfam" id="PF18929">
    <property type="entry name" value="DUF5678"/>
    <property type="match status" value="1"/>
</dbReference>
<dbReference type="InterPro" id="IPR043734">
    <property type="entry name" value="DUF5678"/>
</dbReference>
<gene>
    <name evidence="2" type="ORF">COY52_09840</name>
</gene>
<evidence type="ECO:0000259" key="1">
    <source>
        <dbReference type="Pfam" id="PF18929"/>
    </source>
</evidence>
<dbReference type="AlphaFoldDB" id="A0A2M7S7C0"/>
<accession>A0A2M7S7C0</accession>
<evidence type="ECO:0000313" key="3">
    <source>
        <dbReference type="Proteomes" id="UP000229307"/>
    </source>
</evidence>
<name>A0A2M7S7C0_9BACT</name>
<feature type="domain" description="DUF5678" evidence="1">
    <location>
        <begin position="9"/>
        <end position="56"/>
    </location>
</feature>
<evidence type="ECO:0000313" key="2">
    <source>
        <dbReference type="EMBL" id="PIZ15435.1"/>
    </source>
</evidence>
<dbReference type="Proteomes" id="UP000229307">
    <property type="component" value="Unassembled WGS sequence"/>
</dbReference>
<reference evidence="3" key="1">
    <citation type="submission" date="2017-09" db="EMBL/GenBank/DDBJ databases">
        <title>Depth-based differentiation of microbial function through sediment-hosted aquifers and enrichment of novel symbionts in the deep terrestrial subsurface.</title>
        <authorList>
            <person name="Probst A.J."/>
            <person name="Ladd B."/>
            <person name="Jarett J.K."/>
            <person name="Geller-Mcgrath D.E."/>
            <person name="Sieber C.M.K."/>
            <person name="Emerson J.B."/>
            <person name="Anantharaman K."/>
            <person name="Thomas B.C."/>
            <person name="Malmstrom R."/>
            <person name="Stieglmeier M."/>
            <person name="Klingl A."/>
            <person name="Woyke T."/>
            <person name="Ryan C.M."/>
            <person name="Banfield J.F."/>
        </authorList>
    </citation>
    <scope>NUCLEOTIDE SEQUENCE [LARGE SCALE GENOMIC DNA]</scope>
</reference>